<evidence type="ECO:0000313" key="8">
    <source>
        <dbReference type="Proteomes" id="UP000190285"/>
    </source>
</evidence>
<dbReference type="InterPro" id="IPR003339">
    <property type="entry name" value="ABC/ECF_trnsptr_transmembrane"/>
</dbReference>
<feature type="transmembrane region" description="Helical" evidence="6">
    <location>
        <begin position="230"/>
        <end position="248"/>
    </location>
</feature>
<accession>A0A1T5JD76</accession>
<organism evidence="7 8">
    <name type="scientific">Maledivibacter halophilus</name>
    <dbReference type="NCBI Taxonomy" id="36842"/>
    <lineage>
        <taxon>Bacteria</taxon>
        <taxon>Bacillati</taxon>
        <taxon>Bacillota</taxon>
        <taxon>Clostridia</taxon>
        <taxon>Peptostreptococcales</taxon>
        <taxon>Caminicellaceae</taxon>
        <taxon>Maledivibacter</taxon>
    </lineage>
</organism>
<dbReference type="PANTHER" id="PTHR34857:SF2">
    <property type="entry name" value="SLL0384 PROTEIN"/>
    <property type="match status" value="1"/>
</dbReference>
<evidence type="ECO:0000313" key="7">
    <source>
        <dbReference type="EMBL" id="SKC49304.1"/>
    </source>
</evidence>
<keyword evidence="2" id="KW-1003">Cell membrane</keyword>
<protein>
    <submittedName>
        <fullName evidence="7">Energy-coupling factor transport system permease protein</fullName>
    </submittedName>
</protein>
<keyword evidence="8" id="KW-1185">Reference proteome</keyword>
<reference evidence="7 8" key="1">
    <citation type="submission" date="2017-02" db="EMBL/GenBank/DDBJ databases">
        <authorList>
            <person name="Peterson S.W."/>
        </authorList>
    </citation>
    <scope>NUCLEOTIDE SEQUENCE [LARGE SCALE GENOMIC DNA]</scope>
    <source>
        <strain evidence="7 8">M1</strain>
    </source>
</reference>
<dbReference type="CDD" id="cd16914">
    <property type="entry name" value="EcfT"/>
    <property type="match status" value="1"/>
</dbReference>
<evidence type="ECO:0000256" key="4">
    <source>
        <dbReference type="ARBA" id="ARBA00022989"/>
    </source>
</evidence>
<comment type="subcellular location">
    <subcellularLocation>
        <location evidence="1">Membrane</location>
        <topology evidence="1">Multi-pass membrane protein</topology>
    </subcellularLocation>
</comment>
<evidence type="ECO:0000256" key="3">
    <source>
        <dbReference type="ARBA" id="ARBA00022692"/>
    </source>
</evidence>
<dbReference type="EMBL" id="FUZT01000002">
    <property type="protein sequence ID" value="SKC49304.1"/>
    <property type="molecule type" value="Genomic_DNA"/>
</dbReference>
<dbReference type="OrthoDB" id="1707244at2"/>
<dbReference type="InterPro" id="IPR051611">
    <property type="entry name" value="ECF_transporter_component"/>
</dbReference>
<dbReference type="PANTHER" id="PTHR34857">
    <property type="entry name" value="SLL0384 PROTEIN"/>
    <property type="match status" value="1"/>
</dbReference>
<feature type="transmembrane region" description="Helical" evidence="6">
    <location>
        <begin position="17"/>
        <end position="43"/>
    </location>
</feature>
<evidence type="ECO:0000256" key="1">
    <source>
        <dbReference type="ARBA" id="ARBA00004141"/>
    </source>
</evidence>
<dbReference type="STRING" id="36842.SAMN02194393_01105"/>
<name>A0A1T5JD76_9FIRM</name>
<evidence type="ECO:0000256" key="2">
    <source>
        <dbReference type="ARBA" id="ARBA00022475"/>
    </source>
</evidence>
<keyword evidence="3 6" id="KW-0812">Transmembrane</keyword>
<proteinExistence type="predicted"/>
<dbReference type="Proteomes" id="UP000190285">
    <property type="component" value="Unassembled WGS sequence"/>
</dbReference>
<dbReference type="Pfam" id="PF02361">
    <property type="entry name" value="CbiQ"/>
    <property type="match status" value="1"/>
</dbReference>
<feature type="transmembrane region" description="Helical" evidence="6">
    <location>
        <begin position="64"/>
        <end position="85"/>
    </location>
</feature>
<sequence length="249" mass="27992">MILDKGLSKTLDPRTKLIIVIAISSLAVFIRDLKYLALILAMATLVGKMLNSEIFIVFKKLKKIFGVFIGMIIIQSLFIKGGNPIISLGGITLLTDIGVFKAVEFLIRISIILVSATILMTSTSREILQGLVQWKIPYEIAFMVSVAIRFLPLLKEEIDDTLIAIQLRGIDVKKLSLNEKLKLYSYIFTPVVAGAIVKSRRLSIAMECRGFRAFSHRTSYMKLRMKPKDYLISSISIMTAALIAYMYYL</sequence>
<keyword evidence="5 6" id="KW-0472">Membrane</keyword>
<evidence type="ECO:0000256" key="5">
    <source>
        <dbReference type="ARBA" id="ARBA00023136"/>
    </source>
</evidence>
<keyword evidence="4 6" id="KW-1133">Transmembrane helix</keyword>
<dbReference type="AlphaFoldDB" id="A0A1T5JD76"/>
<feature type="transmembrane region" description="Helical" evidence="6">
    <location>
        <begin position="105"/>
        <end position="124"/>
    </location>
</feature>
<dbReference type="GO" id="GO:0005886">
    <property type="term" value="C:plasma membrane"/>
    <property type="evidence" value="ECO:0007669"/>
    <property type="project" value="UniProtKB-ARBA"/>
</dbReference>
<evidence type="ECO:0000256" key="6">
    <source>
        <dbReference type="SAM" id="Phobius"/>
    </source>
</evidence>
<gene>
    <name evidence="7" type="ORF">SAMN02194393_01105</name>
</gene>
<dbReference type="RefSeq" id="WP_079489936.1">
    <property type="nucleotide sequence ID" value="NZ_FUZT01000002.1"/>
</dbReference>